<evidence type="ECO:0000313" key="3">
    <source>
        <dbReference type="Proteomes" id="UP001440984"/>
    </source>
</evidence>
<comment type="caution">
    <text evidence="2">The sequence shown here is derived from an EMBL/GenBank/DDBJ whole genome shotgun (WGS) entry which is preliminary data.</text>
</comment>
<evidence type="ECO:0000313" key="2">
    <source>
        <dbReference type="EMBL" id="MEQ0560554.1"/>
    </source>
</evidence>
<dbReference type="InterPro" id="IPR016024">
    <property type="entry name" value="ARM-type_fold"/>
</dbReference>
<sequence length="713" mass="77236">MSDEQAADPPASPWEEPAAPETDPKTGAESGPAAPTTRDEALNKLRGTTPDLSSVRFGKIIAEGLSKLGGVNTVNVFQGDFTVEGDFAAGTGRRSGARRGGRERLQPEDLSAATEYFVDPPAFDTGVEMLAEGNLLVLSGPAGTGRRTCAIAMLRKVLGRHAPDASVFRLHGSVVGNLNWRVPQRGSGFLVFDTPTAAGRTAAEKVTDDWLTRTAQQLADQESWLIVVTGPVRGTLETAVKRPEFVLEDMELPDPMDIVDRVITGEVPWAADRLADLETAGLPDLLHDRDDPAFAKRAAAAIVDALRTGANLAEVVTRLGNPEDQVHEWLSHEPESTEVALVLATAVLEGASYLNVADAATELFRELSGSTASMFPRYLRRLLAERGWIDLVRSEEAPPVLRFKYPRLRAVVLSVTWFELDGARTKILAWLQNLAEHTNVEVRARAAQAAGILTSNDFEHGVHRYLLPWAHSKSARLRQSAAQSLNTAAALADHADAAWSYIELWADLAGHSAKGASNLPATAGLAAGGTLGERAPHRALRVLHSLVAADDWALLEPVAVSTQTLLEAGCGKEVLDALLKWTQPSQDEDVVLKGLTMFAFAVTPEDAIREAPLLLRTAASHRDALPELWGRALGNHSARDMARNALREWIRFTDRDPRTAPVVLDVLAGIADRGRTDFERLLHALRGWALDPEDPSRQAMTFHDQLVDAEEAI</sequence>
<reference evidence="2 3" key="1">
    <citation type="submission" date="2024-05" db="EMBL/GenBank/DDBJ databases">
        <authorList>
            <person name="Zhao H."/>
            <person name="Xu Y."/>
            <person name="Lin S."/>
            <person name="Spain J.C."/>
            <person name="Zhou N.-Y."/>
        </authorList>
    </citation>
    <scope>NUCLEOTIDE SEQUENCE [LARGE SCALE GENOMIC DNA]</scope>
    <source>
        <strain evidence="2 3">NEAU-NG30</strain>
    </source>
</reference>
<name>A0ABV0LE30_9PSEU</name>
<feature type="compositionally biased region" description="Low complexity" evidence="1">
    <location>
        <begin position="7"/>
        <end position="21"/>
    </location>
</feature>
<dbReference type="SUPFAM" id="SSF48371">
    <property type="entry name" value="ARM repeat"/>
    <property type="match status" value="1"/>
</dbReference>
<protein>
    <submittedName>
        <fullName evidence="2">Uncharacterized protein</fullName>
    </submittedName>
</protein>
<accession>A0ABV0LE30</accession>
<keyword evidence="3" id="KW-1185">Reference proteome</keyword>
<proteinExistence type="predicted"/>
<evidence type="ECO:0000256" key="1">
    <source>
        <dbReference type="SAM" id="MobiDB-lite"/>
    </source>
</evidence>
<dbReference type="RefSeq" id="WP_348951485.1">
    <property type="nucleotide sequence ID" value="NZ_JBDZYD010000005.1"/>
</dbReference>
<gene>
    <name evidence="2" type="ORF">ABJI51_15820</name>
</gene>
<organism evidence="2 3">
    <name type="scientific">Amycolatopsis melonis</name>
    <dbReference type="NCBI Taxonomy" id="3156488"/>
    <lineage>
        <taxon>Bacteria</taxon>
        <taxon>Bacillati</taxon>
        <taxon>Actinomycetota</taxon>
        <taxon>Actinomycetes</taxon>
        <taxon>Pseudonocardiales</taxon>
        <taxon>Pseudonocardiaceae</taxon>
        <taxon>Amycolatopsis</taxon>
    </lineage>
</organism>
<dbReference type="EMBL" id="JBDZYD010000005">
    <property type="protein sequence ID" value="MEQ0560554.1"/>
    <property type="molecule type" value="Genomic_DNA"/>
</dbReference>
<dbReference type="Proteomes" id="UP001440984">
    <property type="component" value="Unassembled WGS sequence"/>
</dbReference>
<feature type="region of interest" description="Disordered" evidence="1">
    <location>
        <begin position="1"/>
        <end position="40"/>
    </location>
</feature>